<evidence type="ECO:0000256" key="1">
    <source>
        <dbReference type="SAM" id="MobiDB-lite"/>
    </source>
</evidence>
<dbReference type="Pfam" id="PF13400">
    <property type="entry name" value="Tad"/>
    <property type="match status" value="1"/>
</dbReference>
<dbReference type="InterPro" id="IPR028087">
    <property type="entry name" value="Tad_N"/>
</dbReference>
<keyword evidence="2" id="KW-0812">Transmembrane</keyword>
<dbReference type="eggNOG" id="COG4655">
    <property type="taxonomic scope" value="Bacteria"/>
</dbReference>
<feature type="domain" description="Putative Flp pilus-assembly TadG-like N-terminal" evidence="3">
    <location>
        <begin position="11"/>
        <end position="56"/>
    </location>
</feature>
<organism evidence="4 5">
    <name type="scientific">Selenomonas ruminantium subsp. lactilytica (strain NBRC 103574 / TAM6421)</name>
    <dbReference type="NCBI Taxonomy" id="927704"/>
    <lineage>
        <taxon>Bacteria</taxon>
        <taxon>Bacillati</taxon>
        <taxon>Bacillota</taxon>
        <taxon>Negativicutes</taxon>
        <taxon>Selenomonadales</taxon>
        <taxon>Selenomonadaceae</taxon>
        <taxon>Selenomonas</taxon>
    </lineage>
</organism>
<dbReference type="Proteomes" id="UP000007887">
    <property type="component" value="Chromosome"/>
</dbReference>
<dbReference type="HOGENOM" id="CLU_660377_0_0_9"/>
<proteinExistence type="predicted"/>
<protein>
    <recommendedName>
        <fullName evidence="3">Putative Flp pilus-assembly TadG-like N-terminal domain-containing protein</fullName>
    </recommendedName>
</protein>
<dbReference type="KEGG" id="sri:SELR_18560"/>
<keyword evidence="2" id="KW-1133">Transmembrane helix</keyword>
<dbReference type="EMBL" id="AP012292">
    <property type="protein sequence ID" value="BAL83564.1"/>
    <property type="molecule type" value="Genomic_DNA"/>
</dbReference>
<evidence type="ECO:0000259" key="3">
    <source>
        <dbReference type="Pfam" id="PF13400"/>
    </source>
</evidence>
<dbReference type="AlphaFoldDB" id="I0GS27"/>
<feature type="region of interest" description="Disordered" evidence="1">
    <location>
        <begin position="394"/>
        <end position="416"/>
    </location>
</feature>
<keyword evidence="2" id="KW-0472">Membrane</keyword>
<evidence type="ECO:0000256" key="2">
    <source>
        <dbReference type="SAM" id="Phobius"/>
    </source>
</evidence>
<gene>
    <name evidence="4" type="ordered locus">SELR_18560</name>
</gene>
<dbReference type="OrthoDB" id="1662337at2"/>
<dbReference type="PATRIC" id="fig|927704.6.peg.1930"/>
<reference evidence="4 5" key="1">
    <citation type="submission" date="2011-10" db="EMBL/GenBank/DDBJ databases">
        <title>Whole genome sequence of Selenomonas ruminantium subsp. lactilytica TAM6421.</title>
        <authorList>
            <person name="Oguchi A."/>
            <person name="Ankai A."/>
            <person name="Kaneko J."/>
            <person name="Yamada-Narita S."/>
            <person name="Fukui S."/>
            <person name="Takahashi M."/>
            <person name="Onodera T."/>
            <person name="Kojima S."/>
            <person name="Fushimi T."/>
            <person name="Abe N."/>
            <person name="Kamio Y."/>
            <person name="Yamazaki S."/>
            <person name="Fujita N."/>
        </authorList>
    </citation>
    <scope>NUCLEOTIDE SEQUENCE [LARGE SCALE GENOMIC DNA]</scope>
    <source>
        <strain evidence="5">NBRC 103574 / TAM6421</strain>
    </source>
</reference>
<evidence type="ECO:0000313" key="4">
    <source>
        <dbReference type="EMBL" id="BAL83564.1"/>
    </source>
</evidence>
<evidence type="ECO:0000313" key="5">
    <source>
        <dbReference type="Proteomes" id="UP000007887"/>
    </source>
</evidence>
<name>I0GS27_SELRL</name>
<dbReference type="RefSeq" id="WP_014424995.1">
    <property type="nucleotide sequence ID" value="NC_017068.1"/>
</dbReference>
<accession>I0GS27</accession>
<feature type="compositionally biased region" description="Low complexity" evidence="1">
    <location>
        <begin position="394"/>
        <end position="406"/>
    </location>
</feature>
<sequence length="416" mass="46936">MKVKSFLGQKGAVLILTAFVLPMIIAIAGLAVDFGNVYLHKAVLQNCADSSALGGAKYGVRTGSFKKNDADTEANILLEKNRKYDLESKDYQYTASRKYPESKHYYIVTLQENVPMFFLRYFGFKNIDIKASAKVLIKSDGQKNAFSYLFCYRDDLYVVNTVPSNDPYIIKNFNGDIAYTNDVIPIKQYDTTLYKAHLSNGWSQDENSGIRHLYKTKGRKDVNDDKTDDISDPVFKENLKLHVDSLDAKILEEYKKSTNGLSRNLTSKDLDNVTSIRCYESTDLTIDRQIWGNVDEPIYIYVQESDVFHLNVYADSRRPVIICQIKNPNNQWSRGGKMHVVGKNGVTFRGILYIPDCNELNINEENMNFKGSIVSPSIRTQGKGSYEYESFIKNSGSGSNSSVAVSPEVSLVDEAD</sequence>
<feature type="transmembrane region" description="Helical" evidence="2">
    <location>
        <begin position="12"/>
        <end position="32"/>
    </location>
</feature>